<proteinExistence type="predicted"/>
<dbReference type="AlphaFoldDB" id="L9XM55"/>
<dbReference type="Proteomes" id="UP000011613">
    <property type="component" value="Unassembled WGS sequence"/>
</dbReference>
<accession>L9XM55</accession>
<organism evidence="1 2">
    <name type="scientific">Natronobacterium gregoryi (strain ATCC 43098 / DSM 3393 / CCM 3738 / CIP 104747 / IAM 13177 / JCM 8860 / NBRC 102187 / NCIMB 2189 / SP2)</name>
    <dbReference type="NCBI Taxonomy" id="797304"/>
    <lineage>
        <taxon>Archaea</taxon>
        <taxon>Methanobacteriati</taxon>
        <taxon>Methanobacteriota</taxon>
        <taxon>Stenosarchaea group</taxon>
        <taxon>Halobacteria</taxon>
        <taxon>Halobacteriales</taxon>
        <taxon>Natrialbaceae</taxon>
        <taxon>Natronobacterium</taxon>
    </lineage>
</organism>
<gene>
    <name evidence="1" type="ORF">C490_16973</name>
</gene>
<protein>
    <submittedName>
        <fullName evidence="1">Uncharacterized protein</fullName>
    </submittedName>
</protein>
<reference evidence="1 2" key="1">
    <citation type="journal article" date="2014" name="PLoS Genet.">
        <title>Phylogenetically driven sequencing of extremely halophilic archaea reveals strategies for static and dynamic osmo-response.</title>
        <authorList>
            <person name="Becker E.A."/>
            <person name="Seitzer P.M."/>
            <person name="Tritt A."/>
            <person name="Larsen D."/>
            <person name="Krusor M."/>
            <person name="Yao A.I."/>
            <person name="Wu D."/>
            <person name="Madern D."/>
            <person name="Eisen J.A."/>
            <person name="Darling A.E."/>
            <person name="Facciotti M.T."/>
        </authorList>
    </citation>
    <scope>NUCLEOTIDE SEQUENCE [LARGE SCALE GENOMIC DNA]</scope>
    <source>
        <strain evidence="1 2">SP2</strain>
    </source>
</reference>
<dbReference type="EMBL" id="AOIC01000120">
    <property type="protein sequence ID" value="ELY62874.1"/>
    <property type="molecule type" value="Genomic_DNA"/>
</dbReference>
<name>L9XM55_NATGS</name>
<sequence>MILLWSGINHTQFGACHGQRGDQPASLSDDETHCRLAADVVPWFVDHSEASRPAVTNANSLP</sequence>
<comment type="caution">
    <text evidence="1">The sequence shown here is derived from an EMBL/GenBank/DDBJ whole genome shotgun (WGS) entry which is preliminary data.</text>
</comment>
<evidence type="ECO:0000313" key="1">
    <source>
        <dbReference type="EMBL" id="ELY62874.1"/>
    </source>
</evidence>
<evidence type="ECO:0000313" key="2">
    <source>
        <dbReference type="Proteomes" id="UP000011613"/>
    </source>
</evidence>